<protein>
    <submittedName>
        <fullName evidence="1">Uncharacterized protein</fullName>
    </submittedName>
</protein>
<sequence length="172" mass="18629">MRHARSALAAAVLSAATFAFLAVVPAPAEGVDAPSVEWGRHVAIMAGCHDCHTAGYAESEGRIDPAAALTGSPVGFQGPWGTTYPSNLRLFAAEYDEDQFVDRMRQLRSRPPMPWFNLAAFDERDLRSLHRYILSLGEPGRPAPAYVPPNEDPTSPYVVFAPPIMPASRPAN</sequence>
<dbReference type="EMBL" id="CP113520">
    <property type="protein sequence ID" value="WAJ27362.1"/>
    <property type="molecule type" value="Genomic_DNA"/>
</dbReference>
<dbReference type="Proteomes" id="UP001163223">
    <property type="component" value="Chromosome"/>
</dbReference>
<gene>
    <name evidence="1" type="ORF">OXU80_21305</name>
</gene>
<name>A0ACD4NKR7_9HYPH</name>
<keyword evidence="2" id="KW-1185">Reference proteome</keyword>
<organism evidence="1 2">
    <name type="scientific">Antarcticirhabdus aurantiaca</name>
    <dbReference type="NCBI Taxonomy" id="2606717"/>
    <lineage>
        <taxon>Bacteria</taxon>
        <taxon>Pseudomonadati</taxon>
        <taxon>Pseudomonadota</taxon>
        <taxon>Alphaproteobacteria</taxon>
        <taxon>Hyphomicrobiales</taxon>
        <taxon>Aurantimonadaceae</taxon>
        <taxon>Antarcticirhabdus</taxon>
    </lineage>
</organism>
<evidence type="ECO:0000313" key="2">
    <source>
        <dbReference type="Proteomes" id="UP001163223"/>
    </source>
</evidence>
<reference evidence="1" key="1">
    <citation type="submission" date="2022-11" db="EMBL/GenBank/DDBJ databases">
        <title>beta-Carotene-producing bacterium, Jeongeuplla avenae sp. nov., alleviates the salt stress of Arabidopsis seedlings.</title>
        <authorList>
            <person name="Jiang L."/>
            <person name="Lee J."/>
        </authorList>
    </citation>
    <scope>NUCLEOTIDE SEQUENCE</scope>
    <source>
        <strain evidence="1">DY_R2A_6</strain>
    </source>
</reference>
<proteinExistence type="predicted"/>
<accession>A0ACD4NKR7</accession>
<evidence type="ECO:0000313" key="1">
    <source>
        <dbReference type="EMBL" id="WAJ27362.1"/>
    </source>
</evidence>